<evidence type="ECO:0008006" key="15">
    <source>
        <dbReference type="Google" id="ProtNLM"/>
    </source>
</evidence>
<dbReference type="Pfam" id="PF15065">
    <property type="entry name" value="NCU-G1"/>
    <property type="match status" value="1"/>
</dbReference>
<comment type="subcellular location">
    <subcellularLocation>
        <location evidence="9">Lysosome membrane</location>
        <topology evidence="9">Single-pass type I membrane protein</topology>
        <orientation evidence="9">Lumenal side</orientation>
    </subcellularLocation>
</comment>
<dbReference type="EMBL" id="CALNXJ010000002">
    <property type="protein sequence ID" value="CAH3033248.1"/>
    <property type="molecule type" value="Genomic_DNA"/>
</dbReference>
<evidence type="ECO:0000256" key="7">
    <source>
        <dbReference type="ARBA" id="ARBA00023228"/>
    </source>
</evidence>
<keyword evidence="3 12" id="KW-0732">Signal</keyword>
<proteinExistence type="inferred from homology"/>
<reference evidence="13 14" key="1">
    <citation type="submission" date="2022-05" db="EMBL/GenBank/DDBJ databases">
        <authorList>
            <consortium name="Genoscope - CEA"/>
            <person name="William W."/>
        </authorList>
    </citation>
    <scope>NUCLEOTIDE SEQUENCE [LARGE SCALE GENOMIC DNA]</scope>
</reference>
<evidence type="ECO:0000313" key="14">
    <source>
        <dbReference type="Proteomes" id="UP001159428"/>
    </source>
</evidence>
<comment type="caution">
    <text evidence="13">The sequence shown here is derived from an EMBL/GenBank/DDBJ whole genome shotgun (WGS) entry which is preliminary data.</text>
</comment>
<evidence type="ECO:0000256" key="6">
    <source>
        <dbReference type="ARBA" id="ARBA00023180"/>
    </source>
</evidence>
<evidence type="ECO:0000256" key="3">
    <source>
        <dbReference type="ARBA" id="ARBA00022729"/>
    </source>
</evidence>
<evidence type="ECO:0000256" key="8">
    <source>
        <dbReference type="ARBA" id="ARBA00024176"/>
    </source>
</evidence>
<dbReference type="InterPro" id="IPR029382">
    <property type="entry name" value="NCU-G1"/>
</dbReference>
<evidence type="ECO:0000313" key="13">
    <source>
        <dbReference type="EMBL" id="CAH3033248.1"/>
    </source>
</evidence>
<evidence type="ECO:0000256" key="5">
    <source>
        <dbReference type="ARBA" id="ARBA00023136"/>
    </source>
</evidence>
<evidence type="ECO:0000256" key="11">
    <source>
        <dbReference type="SAM" id="Phobius"/>
    </source>
</evidence>
<dbReference type="AlphaFoldDB" id="A0AAU9VQB3"/>
<dbReference type="GO" id="GO:0005765">
    <property type="term" value="C:lysosomal membrane"/>
    <property type="evidence" value="ECO:0007669"/>
    <property type="project" value="UniProtKB-SubCell"/>
</dbReference>
<keyword evidence="7" id="KW-0458">Lysosome</keyword>
<feature type="chain" id="PRO_5043987034" description="Glycosylated lysosomal membrane protein" evidence="12">
    <location>
        <begin position="29"/>
        <end position="423"/>
    </location>
</feature>
<evidence type="ECO:0000256" key="1">
    <source>
        <dbReference type="ARBA" id="ARBA00010599"/>
    </source>
</evidence>
<keyword evidence="5 11" id="KW-0472">Membrane</keyword>
<dbReference type="PANTHER" id="PTHR31981">
    <property type="entry name" value="GLYCOSYLATED LYSOSOMAL MEMBRANE PROTEIN"/>
    <property type="match status" value="1"/>
</dbReference>
<evidence type="ECO:0000256" key="9">
    <source>
        <dbReference type="ARBA" id="ARBA00024189"/>
    </source>
</evidence>
<feature type="signal peptide" evidence="12">
    <location>
        <begin position="1"/>
        <end position="28"/>
    </location>
</feature>
<evidence type="ECO:0000256" key="4">
    <source>
        <dbReference type="ARBA" id="ARBA00022989"/>
    </source>
</evidence>
<comment type="subunit">
    <text evidence="10">Interacts (via lumenal domain) with lysosomal protein MFSD1; the interaction starts while both proteins are still in the endoplasmic reticulum and is required for stabilization of MFSD1 in lysosomes but has no direct effect on its targeting to lysosomes or transporter activity.</text>
</comment>
<accession>A0AAU9VQB3</accession>
<evidence type="ECO:0000256" key="2">
    <source>
        <dbReference type="ARBA" id="ARBA00022692"/>
    </source>
</evidence>
<dbReference type="PANTHER" id="PTHR31981:SF1">
    <property type="entry name" value="GLYCOSYLATED LYSOSOMAL MEMBRANE PROTEIN"/>
    <property type="match status" value="1"/>
</dbReference>
<keyword evidence="4 11" id="KW-1133">Transmembrane helix</keyword>
<gene>
    <name evidence="13" type="ORF">PMEA_00011026</name>
</gene>
<keyword evidence="6" id="KW-0325">Glycoprotein</keyword>
<organism evidence="13 14">
    <name type="scientific">Pocillopora meandrina</name>
    <dbReference type="NCBI Taxonomy" id="46732"/>
    <lineage>
        <taxon>Eukaryota</taxon>
        <taxon>Metazoa</taxon>
        <taxon>Cnidaria</taxon>
        <taxon>Anthozoa</taxon>
        <taxon>Hexacorallia</taxon>
        <taxon>Scleractinia</taxon>
        <taxon>Astrocoeniina</taxon>
        <taxon>Pocilloporidae</taxon>
        <taxon>Pocillopora</taxon>
    </lineage>
</organism>
<keyword evidence="2 11" id="KW-0812">Transmembrane</keyword>
<comment type="similarity">
    <text evidence="1">Belongs to the GLMP family.</text>
</comment>
<dbReference type="Proteomes" id="UP001159428">
    <property type="component" value="Unassembled WGS sequence"/>
</dbReference>
<protein>
    <recommendedName>
        <fullName evidence="15">Glycosylated lysosomal membrane protein</fullName>
    </recommendedName>
</protein>
<comment type="function">
    <text evidence="8">Required to protect lysosomal transporter MFSD1 from lysosomal proteolysis and for MFSD1 lysosomal localization.</text>
</comment>
<feature type="transmembrane region" description="Helical" evidence="11">
    <location>
        <begin position="381"/>
        <end position="407"/>
    </location>
</feature>
<evidence type="ECO:0000256" key="12">
    <source>
        <dbReference type="SAM" id="SignalP"/>
    </source>
</evidence>
<evidence type="ECO:0000256" key="10">
    <source>
        <dbReference type="ARBA" id="ARBA00044960"/>
    </source>
</evidence>
<sequence>MVPNMAGYVEFLRRFLIFFVAVLCLSSATVPKDQQRKITIKSIPCPTHITECSNTTYIIHVIAESTDKQNSMHYLWSVIGSPTIIAAYFDSIDVNVSIDWNHVLNNNSTKGITFTQTSLHITALVIPAIYEFQDKKDELFYTEKDVVNTIVKHGFQDEVTHWEEPEIDHKNNVTTFTGKMLGGTVIFQCNASAIMDRESILPHQQFSSNSTVFTLTLHKLTNLQHKGHTRFIFELVSFSEDDSSTCVTAQKSLDDEHTPAVFKTIVINSTLGSHSSYCAWKPVAYLKESRKLSNQVPSFSYFGNQHRFISNKQCQTLPSSSSTEDFISIVSHLKGNFISSQMNISFGQQKDGWYDGPEGSRYLTWSAVVGYGTPIKDDFSMLVWLIIFIGFGTPMLLIFITIIYVIIKKVKAKKATSSYGMIN</sequence>
<name>A0AAU9VQB3_9CNID</name>
<keyword evidence="14" id="KW-1185">Reference proteome</keyword>